<dbReference type="PANTHER" id="PTHR11145:SF12">
    <property type="entry name" value="BTB DOMAIN-CONTAINING PROTEIN"/>
    <property type="match status" value="1"/>
</dbReference>
<evidence type="ECO:0000313" key="3">
    <source>
        <dbReference type="WBParaSite" id="SVE_1160400.1"/>
    </source>
</evidence>
<dbReference type="Pfam" id="PF02214">
    <property type="entry name" value="BTB_2"/>
    <property type="match status" value="1"/>
</dbReference>
<sequence>MNEDNPIQLNIGGTNFYVSYDTICRIPFIAEKYYRKKYIENTSRRFSAVSIKSKITETINSFKTTNCDSKNYHSEINSSAPSLNIGNDYESFRKQSFSCPRIFIDRDPKYFPIILEFVRNAEEGFETRYHFDDDEELIALEKECKFYQMDDFLQIIQMLMEPLKINNTVVWKQSAIDLYWRSFVHCVVDPTLSVPFLFEKNSHLFAKCIACDTVQEPKVSSIIDVNAEGWLPMVHHMKSMKGIVIQTIDESCCLVEWQNGAQTHLPNSCLKRLLDPVTFSSASTTPEN</sequence>
<reference evidence="3" key="2">
    <citation type="submission" date="2015-08" db="UniProtKB">
        <authorList>
            <consortium name="WormBaseParasite"/>
        </authorList>
    </citation>
    <scope>IDENTIFICATION</scope>
</reference>
<feature type="domain" description="Potassium channel tetramerisation-type BTB" evidence="1">
    <location>
        <begin position="95"/>
        <end position="151"/>
    </location>
</feature>
<dbReference type="WBParaSite" id="SVE_1160400.1">
    <property type="protein sequence ID" value="SVE_1160400.1"/>
    <property type="gene ID" value="SVE_1160400"/>
</dbReference>
<keyword evidence="2" id="KW-1185">Reference proteome</keyword>
<proteinExistence type="predicted"/>
<dbReference type="Proteomes" id="UP000035680">
    <property type="component" value="Unassembled WGS sequence"/>
</dbReference>
<protein>
    <submittedName>
        <fullName evidence="3">BTB_2 domain-containing protein</fullName>
    </submittedName>
</protein>
<dbReference type="SUPFAM" id="SSF54695">
    <property type="entry name" value="POZ domain"/>
    <property type="match status" value="1"/>
</dbReference>
<evidence type="ECO:0000313" key="2">
    <source>
        <dbReference type="Proteomes" id="UP000035680"/>
    </source>
</evidence>
<dbReference type="InterPro" id="IPR003131">
    <property type="entry name" value="T1-type_BTB"/>
</dbReference>
<dbReference type="InterPro" id="IPR045068">
    <property type="entry name" value="BACURD1-3"/>
</dbReference>
<dbReference type="AlphaFoldDB" id="A0A0K0FQB7"/>
<organism evidence="2 3">
    <name type="scientific">Strongyloides venezuelensis</name>
    <name type="common">Threadworm</name>
    <dbReference type="NCBI Taxonomy" id="75913"/>
    <lineage>
        <taxon>Eukaryota</taxon>
        <taxon>Metazoa</taxon>
        <taxon>Ecdysozoa</taxon>
        <taxon>Nematoda</taxon>
        <taxon>Chromadorea</taxon>
        <taxon>Rhabditida</taxon>
        <taxon>Tylenchina</taxon>
        <taxon>Panagrolaimomorpha</taxon>
        <taxon>Strongyloidoidea</taxon>
        <taxon>Strongyloididae</taxon>
        <taxon>Strongyloides</taxon>
    </lineage>
</organism>
<evidence type="ECO:0000259" key="1">
    <source>
        <dbReference type="Pfam" id="PF02214"/>
    </source>
</evidence>
<dbReference type="Gene3D" id="3.30.710.10">
    <property type="entry name" value="Potassium Channel Kv1.1, Chain A"/>
    <property type="match status" value="1"/>
</dbReference>
<dbReference type="InterPro" id="IPR011333">
    <property type="entry name" value="SKP1/BTB/POZ_sf"/>
</dbReference>
<dbReference type="PANTHER" id="PTHR11145">
    <property type="entry name" value="BTB/POZ DOMAIN-CONTAINING ADAPTER FOR CUL3-MEDIATED RHOA DEGRADATION PROTEIN FAMILY MEMBER"/>
    <property type="match status" value="1"/>
</dbReference>
<name>A0A0K0FQB7_STRVS</name>
<dbReference type="GO" id="GO:0051260">
    <property type="term" value="P:protein homooligomerization"/>
    <property type="evidence" value="ECO:0007669"/>
    <property type="project" value="InterPro"/>
</dbReference>
<dbReference type="STRING" id="75913.A0A0K0FQB7"/>
<reference evidence="2" key="1">
    <citation type="submission" date="2014-07" db="EMBL/GenBank/DDBJ databases">
        <authorList>
            <person name="Martin A.A"/>
            <person name="De Silva N."/>
        </authorList>
    </citation>
    <scope>NUCLEOTIDE SEQUENCE</scope>
</reference>
<accession>A0A0K0FQB7</accession>